<reference evidence="9 10" key="1">
    <citation type="submission" date="2022-05" db="EMBL/GenBank/DDBJ databases">
        <authorList>
            <consortium name="Genoscope - CEA"/>
            <person name="William W."/>
        </authorList>
    </citation>
    <scope>NUCLEOTIDE SEQUENCE [LARGE SCALE GENOMIC DNA]</scope>
</reference>
<gene>
    <name evidence="9" type="ORF">PMEA_00000060</name>
</gene>
<feature type="region of interest" description="Disordered" evidence="6">
    <location>
        <begin position="1"/>
        <end position="20"/>
    </location>
</feature>
<dbReference type="SUPFAM" id="SSF158457">
    <property type="entry name" value="Orange domain-like"/>
    <property type="match status" value="2"/>
</dbReference>
<evidence type="ECO:0000256" key="2">
    <source>
        <dbReference type="ARBA" id="ARBA00023015"/>
    </source>
</evidence>
<dbReference type="InterPro" id="IPR036638">
    <property type="entry name" value="HLH_DNA-bd_sf"/>
</dbReference>
<feature type="domain" description="Orange" evidence="8">
    <location>
        <begin position="86"/>
        <end position="119"/>
    </location>
</feature>
<evidence type="ECO:0000256" key="4">
    <source>
        <dbReference type="ARBA" id="ARBA00023163"/>
    </source>
</evidence>
<feature type="compositionally biased region" description="Basic residues" evidence="6">
    <location>
        <begin position="9"/>
        <end position="20"/>
    </location>
</feature>
<name>A0AAU9VIH7_9CNID</name>
<dbReference type="Gene3D" id="4.10.280.10">
    <property type="entry name" value="Helix-loop-helix DNA-binding domain"/>
    <property type="match status" value="2"/>
</dbReference>
<evidence type="ECO:0000256" key="5">
    <source>
        <dbReference type="ARBA" id="ARBA00023242"/>
    </source>
</evidence>
<comment type="subcellular location">
    <subcellularLocation>
        <location evidence="1">Nucleus</location>
    </subcellularLocation>
</comment>
<dbReference type="PROSITE" id="PS51054">
    <property type="entry name" value="ORANGE"/>
    <property type="match status" value="2"/>
</dbReference>
<dbReference type="Proteomes" id="UP001159428">
    <property type="component" value="Unassembled WGS sequence"/>
</dbReference>
<comment type="caution">
    <text evidence="9">The sequence shown here is derived from an EMBL/GenBank/DDBJ whole genome shotgun (WGS) entry which is preliminary data.</text>
</comment>
<keyword evidence="10" id="KW-1185">Reference proteome</keyword>
<dbReference type="Pfam" id="PF07527">
    <property type="entry name" value="Hairy_orange"/>
    <property type="match status" value="2"/>
</dbReference>
<dbReference type="CDD" id="cd11410">
    <property type="entry name" value="bHLH_O_HES"/>
    <property type="match status" value="1"/>
</dbReference>
<evidence type="ECO:0000256" key="1">
    <source>
        <dbReference type="ARBA" id="ARBA00004123"/>
    </source>
</evidence>
<evidence type="ECO:0000256" key="6">
    <source>
        <dbReference type="SAM" id="MobiDB-lite"/>
    </source>
</evidence>
<dbReference type="GO" id="GO:0006355">
    <property type="term" value="P:regulation of DNA-templated transcription"/>
    <property type="evidence" value="ECO:0007669"/>
    <property type="project" value="InterPro"/>
</dbReference>
<dbReference type="AlphaFoldDB" id="A0AAU9VIH7"/>
<dbReference type="EMBL" id="CALNXJ010000001">
    <property type="protein sequence ID" value="CAH3030978.1"/>
    <property type="molecule type" value="Genomic_DNA"/>
</dbReference>
<evidence type="ECO:0000256" key="3">
    <source>
        <dbReference type="ARBA" id="ARBA00023125"/>
    </source>
</evidence>
<dbReference type="SUPFAM" id="SSF47459">
    <property type="entry name" value="HLH, helix-loop-helix DNA-binding domain"/>
    <property type="match status" value="2"/>
</dbReference>
<dbReference type="InterPro" id="IPR050370">
    <property type="entry name" value="HES_HEY"/>
</dbReference>
<dbReference type="SMART" id="SM00511">
    <property type="entry name" value="ORANGE"/>
    <property type="match status" value="2"/>
</dbReference>
<keyword evidence="4" id="KW-0804">Transcription</keyword>
<keyword evidence="5" id="KW-0539">Nucleus</keyword>
<dbReference type="GO" id="GO:0046983">
    <property type="term" value="F:protein dimerization activity"/>
    <property type="evidence" value="ECO:0007669"/>
    <property type="project" value="InterPro"/>
</dbReference>
<dbReference type="FunFam" id="4.10.280.10:FF:000009">
    <property type="entry name" value="Transcription factor HES-1"/>
    <property type="match status" value="2"/>
</dbReference>
<evidence type="ECO:0000313" key="10">
    <source>
        <dbReference type="Proteomes" id="UP001159428"/>
    </source>
</evidence>
<protein>
    <submittedName>
        <fullName evidence="9">Uncharacterized protein</fullName>
    </submittedName>
</protein>
<evidence type="ECO:0000259" key="7">
    <source>
        <dbReference type="PROSITE" id="PS50888"/>
    </source>
</evidence>
<dbReference type="PANTHER" id="PTHR10985">
    <property type="entry name" value="BASIC HELIX-LOOP-HELIX TRANSCRIPTION FACTOR, HES-RELATED"/>
    <property type="match status" value="1"/>
</dbReference>
<dbReference type="SMART" id="SM00353">
    <property type="entry name" value="HLH"/>
    <property type="match status" value="2"/>
</dbReference>
<proteinExistence type="predicted"/>
<feature type="domain" description="BHLH" evidence="7">
    <location>
        <begin position="241"/>
        <end position="298"/>
    </location>
</feature>
<evidence type="ECO:0000313" key="9">
    <source>
        <dbReference type="EMBL" id="CAH3030978.1"/>
    </source>
</evidence>
<feature type="domain" description="BHLH" evidence="7">
    <location>
        <begin position="10"/>
        <end position="67"/>
    </location>
</feature>
<dbReference type="Pfam" id="PF00010">
    <property type="entry name" value="HLH"/>
    <property type="match status" value="2"/>
</dbReference>
<organism evidence="9 10">
    <name type="scientific">Pocillopora meandrina</name>
    <dbReference type="NCBI Taxonomy" id="46732"/>
    <lineage>
        <taxon>Eukaryota</taxon>
        <taxon>Metazoa</taxon>
        <taxon>Cnidaria</taxon>
        <taxon>Anthozoa</taxon>
        <taxon>Hexacorallia</taxon>
        <taxon>Scleractinia</taxon>
        <taxon>Astrocoeniina</taxon>
        <taxon>Pocilloporidae</taxon>
        <taxon>Pocillopora</taxon>
    </lineage>
</organism>
<sequence>MSEETNSRDRRKASKPIMEKRRRARINESLNELKSLILEAMKKDNSCYSKLEKADILEMTVQHLKNLKNQQNTGNPSSNPVSLANYRAGFNQCASEITRVLTGLGNTDSALRSRLLEHLASRCLITKPAEAADLREPQSPQISFPNQPILPKPPLSTMASPANFSFLPQSSPSFLPSAQYHLASYPLTNGKVAVLLPTVNPFLVDSSTAAAASQPSLIPVFSKEPKHGMSPPEMMPLGLDTRPSSKPLMEKRRRARINQSLNELKNLILEAMKKDTSCYSKLEKADILEMTVRYLRSMRTQSAATRASNTSDPNTMARYRAGYNECANEVSRYLMSLEGLDVQVRARLLSHLASYCTPCPPIMKPTTTTSEKLPLPQSQTITLPVTSPLELSRFTSNQSKSLETSPSFLNTTQFQIVPGQLANGKIAAVLVPSQNTPLAMVSTPHLIPVFNKPTVDFQALQGLKVPDAQALRPENDPLWRPW</sequence>
<evidence type="ECO:0000259" key="8">
    <source>
        <dbReference type="PROSITE" id="PS51054"/>
    </source>
</evidence>
<feature type="region of interest" description="Disordered" evidence="6">
    <location>
        <begin position="225"/>
        <end position="245"/>
    </location>
</feature>
<keyword evidence="3" id="KW-0238">DNA-binding</keyword>
<accession>A0AAU9VIH7</accession>
<keyword evidence="2" id="KW-0805">Transcription regulation</keyword>
<dbReference type="GO" id="GO:0005634">
    <property type="term" value="C:nucleus"/>
    <property type="evidence" value="ECO:0007669"/>
    <property type="project" value="UniProtKB-SubCell"/>
</dbReference>
<dbReference type="InterPro" id="IPR011598">
    <property type="entry name" value="bHLH_dom"/>
</dbReference>
<dbReference type="GO" id="GO:0003677">
    <property type="term" value="F:DNA binding"/>
    <property type="evidence" value="ECO:0007669"/>
    <property type="project" value="UniProtKB-KW"/>
</dbReference>
<feature type="domain" description="Orange" evidence="8">
    <location>
        <begin position="319"/>
        <end position="352"/>
    </location>
</feature>
<dbReference type="Gene3D" id="6.10.250.980">
    <property type="match status" value="2"/>
</dbReference>
<dbReference type="PROSITE" id="PS50888">
    <property type="entry name" value="BHLH"/>
    <property type="match status" value="2"/>
</dbReference>
<dbReference type="InterPro" id="IPR003650">
    <property type="entry name" value="Orange_dom"/>
</dbReference>